<dbReference type="AlphaFoldDB" id="A0AAD7FJL2"/>
<evidence type="ECO:0008006" key="3">
    <source>
        <dbReference type="Google" id="ProtNLM"/>
    </source>
</evidence>
<organism evidence="1 2">
    <name type="scientific">Roridomyces roridus</name>
    <dbReference type="NCBI Taxonomy" id="1738132"/>
    <lineage>
        <taxon>Eukaryota</taxon>
        <taxon>Fungi</taxon>
        <taxon>Dikarya</taxon>
        <taxon>Basidiomycota</taxon>
        <taxon>Agaricomycotina</taxon>
        <taxon>Agaricomycetes</taxon>
        <taxon>Agaricomycetidae</taxon>
        <taxon>Agaricales</taxon>
        <taxon>Marasmiineae</taxon>
        <taxon>Mycenaceae</taxon>
        <taxon>Roridomyces</taxon>
    </lineage>
</organism>
<dbReference type="EMBL" id="JARKIF010000015">
    <property type="protein sequence ID" value="KAJ7622528.1"/>
    <property type="molecule type" value="Genomic_DNA"/>
</dbReference>
<sequence length="381" mass="41939">MRTIPSELVDEIIDRLASVLLAGYPPVPWGLPHTDWLHTIGTLGLLRPGNVRTLFDLTDKSTSDLLSLVHTLHLPFSTLGPPLLEESQLRRLGRSCSRLDAVWIWIGDSGASWEETLKFYSSLESQTAILGSTAPLLSCLTMSFYDLPLRVVLKLVSSLPALETLRLFGNDIELGDIPAISSLPCIRTFQSTVSRTSLDGFFDVLISFPTPPLFETISVEFIDGELDSGTAKYFDRYGSAVQHLEVNHMSRLPYLAYEPMSSSINSVTKLALQQTPNLVTLVLKGQVTPLPTVLSAIASDKVTSVRVESAGKWGDDPPALWSQIDALLSEERFRALRVFRVAFFGMSDNVDPIEWTGLEEVRAEMPLAVARGILPAGLDDK</sequence>
<gene>
    <name evidence="1" type="ORF">FB45DRAFT_1091503</name>
</gene>
<proteinExistence type="predicted"/>
<evidence type="ECO:0000313" key="1">
    <source>
        <dbReference type="EMBL" id="KAJ7622528.1"/>
    </source>
</evidence>
<keyword evidence="2" id="KW-1185">Reference proteome</keyword>
<name>A0AAD7FJL2_9AGAR</name>
<protein>
    <recommendedName>
        <fullName evidence="3">F-box domain-containing protein</fullName>
    </recommendedName>
</protein>
<accession>A0AAD7FJL2</accession>
<evidence type="ECO:0000313" key="2">
    <source>
        <dbReference type="Proteomes" id="UP001221142"/>
    </source>
</evidence>
<dbReference type="Proteomes" id="UP001221142">
    <property type="component" value="Unassembled WGS sequence"/>
</dbReference>
<comment type="caution">
    <text evidence="1">The sequence shown here is derived from an EMBL/GenBank/DDBJ whole genome shotgun (WGS) entry which is preliminary data.</text>
</comment>
<reference evidence="1" key="1">
    <citation type="submission" date="2023-03" db="EMBL/GenBank/DDBJ databases">
        <title>Massive genome expansion in bonnet fungi (Mycena s.s.) driven by repeated elements and novel gene families across ecological guilds.</title>
        <authorList>
            <consortium name="Lawrence Berkeley National Laboratory"/>
            <person name="Harder C.B."/>
            <person name="Miyauchi S."/>
            <person name="Viragh M."/>
            <person name="Kuo A."/>
            <person name="Thoen E."/>
            <person name="Andreopoulos B."/>
            <person name="Lu D."/>
            <person name="Skrede I."/>
            <person name="Drula E."/>
            <person name="Henrissat B."/>
            <person name="Morin E."/>
            <person name="Kohler A."/>
            <person name="Barry K."/>
            <person name="LaButti K."/>
            <person name="Morin E."/>
            <person name="Salamov A."/>
            <person name="Lipzen A."/>
            <person name="Mereny Z."/>
            <person name="Hegedus B."/>
            <person name="Baldrian P."/>
            <person name="Stursova M."/>
            <person name="Weitz H."/>
            <person name="Taylor A."/>
            <person name="Grigoriev I.V."/>
            <person name="Nagy L.G."/>
            <person name="Martin F."/>
            <person name="Kauserud H."/>
        </authorList>
    </citation>
    <scope>NUCLEOTIDE SEQUENCE</scope>
    <source>
        <strain evidence="1">9284</strain>
    </source>
</reference>